<keyword evidence="1" id="KW-0805">Transcription regulation</keyword>
<evidence type="ECO:0000313" key="6">
    <source>
        <dbReference type="EMBL" id="GAA3824253.1"/>
    </source>
</evidence>
<keyword evidence="7" id="KW-1185">Reference proteome</keyword>
<dbReference type="InterPro" id="IPR001647">
    <property type="entry name" value="HTH_TetR"/>
</dbReference>
<dbReference type="InterPro" id="IPR054156">
    <property type="entry name" value="YxaF_TetR_C"/>
</dbReference>
<dbReference type="Gene3D" id="1.10.357.10">
    <property type="entry name" value="Tetracycline Repressor, domain 2"/>
    <property type="match status" value="1"/>
</dbReference>
<reference evidence="7" key="1">
    <citation type="journal article" date="2019" name="Int. J. Syst. Evol. Microbiol.">
        <title>The Global Catalogue of Microorganisms (GCM) 10K type strain sequencing project: providing services to taxonomists for standard genome sequencing and annotation.</title>
        <authorList>
            <consortium name="The Broad Institute Genomics Platform"/>
            <consortium name="The Broad Institute Genome Sequencing Center for Infectious Disease"/>
            <person name="Wu L."/>
            <person name="Ma J."/>
        </authorList>
    </citation>
    <scope>NUCLEOTIDE SEQUENCE [LARGE SCALE GENOMIC DNA]</scope>
    <source>
        <strain evidence="7">JCM 16953</strain>
    </source>
</reference>
<evidence type="ECO:0000313" key="7">
    <source>
        <dbReference type="Proteomes" id="UP001501821"/>
    </source>
</evidence>
<feature type="DNA-binding region" description="H-T-H motif" evidence="4">
    <location>
        <begin position="24"/>
        <end position="43"/>
    </location>
</feature>
<dbReference type="Proteomes" id="UP001501821">
    <property type="component" value="Unassembled WGS sequence"/>
</dbReference>
<keyword evidence="2 4" id="KW-0238">DNA-binding</keyword>
<evidence type="ECO:0000256" key="4">
    <source>
        <dbReference type="PROSITE-ProRule" id="PRU00335"/>
    </source>
</evidence>
<dbReference type="Pfam" id="PF21993">
    <property type="entry name" value="TetR_C_13_2"/>
    <property type="match status" value="1"/>
</dbReference>
<dbReference type="SUPFAM" id="SSF48498">
    <property type="entry name" value="Tetracyclin repressor-like, C-terminal domain"/>
    <property type="match status" value="1"/>
</dbReference>
<dbReference type="InterPro" id="IPR036271">
    <property type="entry name" value="Tet_transcr_reg_TetR-rel_C_sf"/>
</dbReference>
<protein>
    <submittedName>
        <fullName evidence="6">TetR/AcrR family transcriptional regulator</fullName>
    </submittedName>
</protein>
<dbReference type="PANTHER" id="PTHR47506">
    <property type="entry name" value="TRANSCRIPTIONAL REGULATORY PROTEIN"/>
    <property type="match status" value="1"/>
</dbReference>
<evidence type="ECO:0000256" key="1">
    <source>
        <dbReference type="ARBA" id="ARBA00023015"/>
    </source>
</evidence>
<accession>A0ABP7IQL8</accession>
<dbReference type="Pfam" id="PF00440">
    <property type="entry name" value="TetR_N"/>
    <property type="match status" value="1"/>
</dbReference>
<comment type="caution">
    <text evidence="6">The sequence shown here is derived from an EMBL/GenBank/DDBJ whole genome shotgun (WGS) entry which is preliminary data.</text>
</comment>
<dbReference type="RefSeq" id="WP_344776280.1">
    <property type="nucleotide sequence ID" value="NZ_BAABAH010000009.1"/>
</dbReference>
<dbReference type="SUPFAM" id="SSF46689">
    <property type="entry name" value="Homeodomain-like"/>
    <property type="match status" value="1"/>
</dbReference>
<feature type="domain" description="HTH tetR-type" evidence="5">
    <location>
        <begin position="1"/>
        <end position="61"/>
    </location>
</feature>
<evidence type="ECO:0000256" key="3">
    <source>
        <dbReference type="ARBA" id="ARBA00023163"/>
    </source>
</evidence>
<proteinExistence type="predicted"/>
<dbReference type="PANTHER" id="PTHR47506:SF3">
    <property type="entry name" value="HTH-TYPE TRANSCRIPTIONAL REGULATOR LMRA"/>
    <property type="match status" value="1"/>
</dbReference>
<evidence type="ECO:0000256" key="2">
    <source>
        <dbReference type="ARBA" id="ARBA00023125"/>
    </source>
</evidence>
<dbReference type="EMBL" id="BAABAH010000009">
    <property type="protein sequence ID" value="GAA3824253.1"/>
    <property type="molecule type" value="Genomic_DNA"/>
</dbReference>
<keyword evidence="3" id="KW-0804">Transcription</keyword>
<dbReference type="InterPro" id="IPR009057">
    <property type="entry name" value="Homeodomain-like_sf"/>
</dbReference>
<evidence type="ECO:0000259" key="5">
    <source>
        <dbReference type="PROSITE" id="PS50977"/>
    </source>
</evidence>
<sequence>MRTDQRITTAMTELLRRQGYAATGIQQLAEASGAPVGSIYHHFKGGKRAVAHRALEESGAAYLELLVLLLGRYDDPVAGIEGVFADAAETIESTGWANLCPVGTVLGEVADVEPELRAAGDRVIASWIEAGTEHYERCGLSGPDARSFVYALVAGLEGAFILARAQRSREPLLAAGRVLAGSLAALLATARPG</sequence>
<organism evidence="6 7">
    <name type="scientific">Nocardioides panacisoli</name>
    <dbReference type="NCBI Taxonomy" id="627624"/>
    <lineage>
        <taxon>Bacteria</taxon>
        <taxon>Bacillati</taxon>
        <taxon>Actinomycetota</taxon>
        <taxon>Actinomycetes</taxon>
        <taxon>Propionibacteriales</taxon>
        <taxon>Nocardioidaceae</taxon>
        <taxon>Nocardioides</taxon>
    </lineage>
</organism>
<name>A0ABP7IQL8_9ACTN</name>
<gene>
    <name evidence="6" type="ORF">GCM10022242_27110</name>
</gene>
<dbReference type="PROSITE" id="PS50977">
    <property type="entry name" value="HTH_TETR_2"/>
    <property type="match status" value="1"/>
</dbReference>